<accession>A0ABN0FBX8</accession>
<dbReference type="EMBL" id="AKAU01000207">
    <property type="protein sequence ID" value="EIM96166.1"/>
    <property type="molecule type" value="Genomic_DNA"/>
</dbReference>
<evidence type="ECO:0000313" key="2">
    <source>
        <dbReference type="Proteomes" id="UP000004980"/>
    </source>
</evidence>
<gene>
    <name evidence="1" type="ORF">WQE_35560</name>
</gene>
<sequence length="108" mass="12020">MVFSFENLAQTEHRLKREANWIPEDARNSDAGACDSSRLKSQNICSGEMRRRATCGQGKISCLFRMSCSRNKRSVIETLQIRTSVDSSHFVFAAPVAYGRTLAMEGAA</sequence>
<organism evidence="1 2">
    <name type="scientific">Paraburkholderia hospita</name>
    <dbReference type="NCBI Taxonomy" id="169430"/>
    <lineage>
        <taxon>Bacteria</taxon>
        <taxon>Pseudomonadati</taxon>
        <taxon>Pseudomonadota</taxon>
        <taxon>Betaproteobacteria</taxon>
        <taxon>Burkholderiales</taxon>
        <taxon>Burkholderiaceae</taxon>
        <taxon>Paraburkholderia</taxon>
    </lineage>
</organism>
<dbReference type="Proteomes" id="UP000004980">
    <property type="component" value="Unassembled WGS sequence"/>
</dbReference>
<protein>
    <submittedName>
        <fullName evidence="1">Uncharacterized protein</fullName>
    </submittedName>
</protein>
<proteinExistence type="predicted"/>
<comment type="caution">
    <text evidence="1">The sequence shown here is derived from an EMBL/GenBank/DDBJ whole genome shotgun (WGS) entry which is preliminary data.</text>
</comment>
<keyword evidence="2" id="KW-1185">Reference proteome</keyword>
<name>A0ABN0FBX8_9BURK</name>
<reference evidence="1 2" key="1">
    <citation type="journal article" date="2012" name="J. Bacteriol.">
        <title>Draft Genome Sequence of the Soil Bacterium Burkholderia terrae Strain BS001, Which Interacts with Fungal Surface Structures.</title>
        <authorList>
            <person name="Nazir R."/>
            <person name="Hansen M.A."/>
            <person name="Sorensen S."/>
            <person name="van Elsas J.D."/>
        </authorList>
    </citation>
    <scope>NUCLEOTIDE SEQUENCE [LARGE SCALE GENOMIC DNA]</scope>
    <source>
        <strain evidence="1 2">BS001</strain>
    </source>
</reference>
<evidence type="ECO:0000313" key="1">
    <source>
        <dbReference type="EMBL" id="EIM96166.1"/>
    </source>
</evidence>